<dbReference type="SMART" id="SM00220">
    <property type="entry name" value="S_TKc"/>
    <property type="match status" value="1"/>
</dbReference>
<dbReference type="PANTHER" id="PTHR44329:SF288">
    <property type="entry name" value="MITOGEN-ACTIVATED PROTEIN KINASE KINASE KINASE 20"/>
    <property type="match status" value="1"/>
</dbReference>
<feature type="non-terminal residue" evidence="6">
    <location>
        <position position="199"/>
    </location>
</feature>
<feature type="domain" description="Protein kinase" evidence="5">
    <location>
        <begin position="1"/>
        <end position="199"/>
    </location>
</feature>
<keyword evidence="7" id="KW-1185">Reference proteome</keyword>
<dbReference type="InterPro" id="IPR000719">
    <property type="entry name" value="Prot_kinase_dom"/>
</dbReference>
<dbReference type="GO" id="GO:0004674">
    <property type="term" value="F:protein serine/threonine kinase activity"/>
    <property type="evidence" value="ECO:0007669"/>
    <property type="project" value="TreeGrafter"/>
</dbReference>
<proteinExistence type="predicted"/>
<evidence type="ECO:0000313" key="7">
    <source>
        <dbReference type="Proteomes" id="UP001432322"/>
    </source>
</evidence>
<comment type="caution">
    <text evidence="6">The sequence shown here is derived from an EMBL/GenBank/DDBJ whole genome shotgun (WGS) entry which is preliminary data.</text>
</comment>
<protein>
    <recommendedName>
        <fullName evidence="5">Protein kinase domain-containing protein</fullName>
    </recommendedName>
</protein>
<dbReference type="GO" id="GO:0005524">
    <property type="term" value="F:ATP binding"/>
    <property type="evidence" value="ECO:0007669"/>
    <property type="project" value="UniProtKB-KW"/>
</dbReference>
<dbReference type="AlphaFoldDB" id="A0AAV5VAK2"/>
<dbReference type="Pfam" id="PF00069">
    <property type="entry name" value="Pkinase"/>
    <property type="match status" value="1"/>
</dbReference>
<dbReference type="InterPro" id="IPR051681">
    <property type="entry name" value="Ser/Thr_Kinases-Pseudokinases"/>
</dbReference>
<organism evidence="6 7">
    <name type="scientific">Pristionchus fissidentatus</name>
    <dbReference type="NCBI Taxonomy" id="1538716"/>
    <lineage>
        <taxon>Eukaryota</taxon>
        <taxon>Metazoa</taxon>
        <taxon>Ecdysozoa</taxon>
        <taxon>Nematoda</taxon>
        <taxon>Chromadorea</taxon>
        <taxon>Rhabditida</taxon>
        <taxon>Rhabditina</taxon>
        <taxon>Diplogasteromorpha</taxon>
        <taxon>Diplogasteroidea</taxon>
        <taxon>Neodiplogasteridae</taxon>
        <taxon>Pristionchus</taxon>
    </lineage>
</organism>
<gene>
    <name evidence="6" type="ORF">PFISCL1PPCAC_7053</name>
</gene>
<evidence type="ECO:0000256" key="3">
    <source>
        <dbReference type="ARBA" id="ARBA00022777"/>
    </source>
</evidence>
<accession>A0AAV5VAK2</accession>
<dbReference type="PROSITE" id="PS50011">
    <property type="entry name" value="PROTEIN_KINASE_DOM"/>
    <property type="match status" value="1"/>
</dbReference>
<keyword evidence="3" id="KW-0418">Kinase</keyword>
<feature type="non-terminal residue" evidence="6">
    <location>
        <position position="1"/>
    </location>
</feature>
<dbReference type="GO" id="GO:0005737">
    <property type="term" value="C:cytoplasm"/>
    <property type="evidence" value="ECO:0007669"/>
    <property type="project" value="TreeGrafter"/>
</dbReference>
<evidence type="ECO:0000313" key="6">
    <source>
        <dbReference type="EMBL" id="GMT15756.1"/>
    </source>
</evidence>
<keyword evidence="4" id="KW-0067">ATP-binding</keyword>
<evidence type="ECO:0000256" key="1">
    <source>
        <dbReference type="ARBA" id="ARBA00022679"/>
    </source>
</evidence>
<dbReference type="EMBL" id="BTSY01000002">
    <property type="protein sequence ID" value="GMT15756.1"/>
    <property type="molecule type" value="Genomic_DNA"/>
</dbReference>
<dbReference type="PROSITE" id="PS00108">
    <property type="entry name" value="PROTEIN_KINASE_ST"/>
    <property type="match status" value="1"/>
</dbReference>
<name>A0AAV5VAK2_9BILA</name>
<dbReference type="Proteomes" id="UP001432322">
    <property type="component" value="Unassembled WGS sequence"/>
</dbReference>
<evidence type="ECO:0000256" key="2">
    <source>
        <dbReference type="ARBA" id="ARBA00022741"/>
    </source>
</evidence>
<dbReference type="InterPro" id="IPR011009">
    <property type="entry name" value="Kinase-like_dom_sf"/>
</dbReference>
<evidence type="ECO:0000259" key="5">
    <source>
        <dbReference type="PROSITE" id="PS50011"/>
    </source>
</evidence>
<dbReference type="InterPro" id="IPR008271">
    <property type="entry name" value="Ser/Thr_kinase_AS"/>
</dbReference>
<keyword evidence="1" id="KW-0808">Transferase</keyword>
<evidence type="ECO:0000256" key="4">
    <source>
        <dbReference type="ARBA" id="ARBA00022840"/>
    </source>
</evidence>
<dbReference type="SUPFAM" id="SSF56112">
    <property type="entry name" value="Protein kinase-like (PK-like)"/>
    <property type="match status" value="1"/>
</dbReference>
<reference evidence="6" key="1">
    <citation type="submission" date="2023-10" db="EMBL/GenBank/DDBJ databases">
        <title>Genome assembly of Pristionchus species.</title>
        <authorList>
            <person name="Yoshida K."/>
            <person name="Sommer R.J."/>
        </authorList>
    </citation>
    <scope>NUCLEOTIDE SEQUENCE</scope>
    <source>
        <strain evidence="6">RS5133</strain>
    </source>
</reference>
<keyword evidence="2" id="KW-0547">Nucleotide-binding</keyword>
<dbReference type="PANTHER" id="PTHR44329">
    <property type="entry name" value="SERINE/THREONINE-PROTEIN KINASE TNNI3K-RELATED"/>
    <property type="match status" value="1"/>
</dbReference>
<dbReference type="Gene3D" id="1.10.510.10">
    <property type="entry name" value="Transferase(Phosphotransferase) domain 1"/>
    <property type="match status" value="1"/>
</dbReference>
<sequence length="199" mass="22805">RRDPFDDDPWESTVAVKKFMTGSCCTDNFTTEFRTLAQLFHPNIVTMLGYGNIGNDRCLISDYHEKSLAVEIEECREEGKFLSPGIFLNYVIGFTKGLSYLHSADIFHGDLKPENLLIDGNELKISDFGLSTKFYDELKKVHLRGTARYMAPEQYTSAEMKFADLNKCDVWAFGVVVWEMITCQIPFSDTEEHALPYRI</sequence>